<dbReference type="GO" id="GO:0097009">
    <property type="term" value="P:energy homeostasis"/>
    <property type="evidence" value="ECO:0007669"/>
    <property type="project" value="TreeGrafter"/>
</dbReference>
<proteinExistence type="inferred from homology"/>
<dbReference type="EMBL" id="JARO02006413">
    <property type="protein sequence ID" value="KPP65295.1"/>
    <property type="molecule type" value="Genomic_DNA"/>
</dbReference>
<sequence length="291" mass="33332">MTLLFDLYQLLSLSLDHLPFSHSGLTHEIHARDVEQVYLRCSQGTLEWLYPTGAIVVNLRPNTDSPDPRRRLSVCIKPSRDSRGTNIYLDRAGELRLLLREEEQSLGRVQCFGIQEGALFIEAIQHRDISRRITAFQYELVSERQDLDSRSGKMAAKHPTFSDSYHPAPCQPCNDQEVLLALCTSDFAARGSILRMEKEEEKASITVMLSRLYRQKSQVFLLGGRRMRGWTGCMWMPPRCEMSPGEGEYLFTGTVRFGEAWLGCASRYEDFLRLYRKAVEQGTNPCHIDMS</sequence>
<comment type="caution">
    <text evidence="8">The sequence shown here is derived from an EMBL/GenBank/DDBJ whole genome shotgun (WGS) entry which is preliminary data.</text>
</comment>
<keyword evidence="4" id="KW-0964">Secreted</keyword>
<evidence type="ECO:0000256" key="5">
    <source>
        <dbReference type="ARBA" id="ARBA00022702"/>
    </source>
</evidence>
<dbReference type="InterPro" id="IPR051998">
    <property type="entry name" value="Meteorin-like"/>
</dbReference>
<keyword evidence="6" id="KW-0732">Signal</keyword>
<reference evidence="8 9" key="1">
    <citation type="submission" date="2015-08" db="EMBL/GenBank/DDBJ databases">
        <title>The genome of the Asian arowana (Scleropages formosus).</title>
        <authorList>
            <person name="Tan M.H."/>
            <person name="Gan H.M."/>
            <person name="Croft L.J."/>
            <person name="Austin C.M."/>
        </authorList>
    </citation>
    <scope>NUCLEOTIDE SEQUENCE [LARGE SCALE GENOMIC DNA]</scope>
    <source>
        <strain evidence="8">Aro1</strain>
    </source>
</reference>
<comment type="subcellular location">
    <subcellularLocation>
        <location evidence="1">Secreted</location>
    </subcellularLocation>
</comment>
<name>A0A0P7TVD5_SCLFO</name>
<dbReference type="GO" id="GO:0005615">
    <property type="term" value="C:extracellular space"/>
    <property type="evidence" value="ECO:0007669"/>
    <property type="project" value="TreeGrafter"/>
</dbReference>
<dbReference type="Proteomes" id="UP000034805">
    <property type="component" value="Unassembled WGS sequence"/>
</dbReference>
<accession>A0A0P7TVD5</accession>
<dbReference type="Gene3D" id="2.40.50.120">
    <property type="match status" value="1"/>
</dbReference>
<dbReference type="PANTHER" id="PTHR28593:SF1">
    <property type="entry name" value="METEORIN-LIKE PROTEIN"/>
    <property type="match status" value="1"/>
</dbReference>
<dbReference type="GO" id="GO:0005179">
    <property type="term" value="F:hormone activity"/>
    <property type="evidence" value="ECO:0007669"/>
    <property type="project" value="UniProtKB-KW"/>
</dbReference>
<dbReference type="InterPro" id="IPR008993">
    <property type="entry name" value="TIMP-like_OB-fold"/>
</dbReference>
<evidence type="ECO:0000256" key="2">
    <source>
        <dbReference type="ARBA" id="ARBA00005669"/>
    </source>
</evidence>
<dbReference type="STRING" id="113540.ENSSFOP00015027380"/>
<gene>
    <name evidence="8" type="ORF">Z043_116299</name>
</gene>
<evidence type="ECO:0000313" key="9">
    <source>
        <dbReference type="Proteomes" id="UP000034805"/>
    </source>
</evidence>
<evidence type="ECO:0000256" key="1">
    <source>
        <dbReference type="ARBA" id="ARBA00004613"/>
    </source>
</evidence>
<dbReference type="GO" id="GO:0090336">
    <property type="term" value="P:positive regulation of brown fat cell differentiation"/>
    <property type="evidence" value="ECO:0007669"/>
    <property type="project" value="TreeGrafter"/>
</dbReference>
<evidence type="ECO:0000256" key="4">
    <source>
        <dbReference type="ARBA" id="ARBA00022525"/>
    </source>
</evidence>
<keyword evidence="5" id="KW-0372">Hormone</keyword>
<evidence type="ECO:0000256" key="7">
    <source>
        <dbReference type="ARBA" id="ARBA00023157"/>
    </source>
</evidence>
<comment type="similarity">
    <text evidence="2">Belongs to the meteorin family.</text>
</comment>
<dbReference type="PANTHER" id="PTHR28593">
    <property type="entry name" value="METEORIN-LIKE PROTEIN"/>
    <property type="match status" value="1"/>
</dbReference>
<evidence type="ECO:0000313" key="8">
    <source>
        <dbReference type="EMBL" id="KPP65295.1"/>
    </source>
</evidence>
<organism evidence="8 9">
    <name type="scientific">Scleropages formosus</name>
    <name type="common">Asian bonytongue</name>
    <name type="synonym">Osteoglossum formosum</name>
    <dbReference type="NCBI Taxonomy" id="113540"/>
    <lineage>
        <taxon>Eukaryota</taxon>
        <taxon>Metazoa</taxon>
        <taxon>Chordata</taxon>
        <taxon>Craniata</taxon>
        <taxon>Vertebrata</taxon>
        <taxon>Euteleostomi</taxon>
        <taxon>Actinopterygii</taxon>
        <taxon>Neopterygii</taxon>
        <taxon>Teleostei</taxon>
        <taxon>Osteoglossocephala</taxon>
        <taxon>Osteoglossomorpha</taxon>
        <taxon>Osteoglossiformes</taxon>
        <taxon>Osteoglossidae</taxon>
        <taxon>Scleropages</taxon>
    </lineage>
</organism>
<keyword evidence="7" id="KW-1015">Disulfide bond</keyword>
<protein>
    <recommendedName>
        <fullName evidence="3">Meteorin-like protein</fullName>
    </recommendedName>
</protein>
<evidence type="ECO:0000256" key="3">
    <source>
        <dbReference type="ARBA" id="ARBA00016272"/>
    </source>
</evidence>
<dbReference type="AlphaFoldDB" id="A0A0P7TVD5"/>
<evidence type="ECO:0000256" key="6">
    <source>
        <dbReference type="ARBA" id="ARBA00022729"/>
    </source>
</evidence>